<evidence type="ECO:0000313" key="7">
    <source>
        <dbReference type="Proteomes" id="UP000191144"/>
    </source>
</evidence>
<dbReference type="PANTHER" id="PTHR45672">
    <property type="entry name" value="PROTEIN DISULFIDE-ISOMERASE C17H9.14C-RELATED"/>
    <property type="match status" value="1"/>
</dbReference>
<sequence length="701" mass="79208">MILVEWTISLLFFCRLILSQDSKSAERGLDEVPFPEPLNAAEFQQAISQQLQVVEFYSPYCHFCKTLAPIWERAWRSFLDEGRQLNIALIQVNCVENGDLCAREKILAYPAIKLYGPGGFIKDFPANGKRTSESIINFARQEALNADNLDTALLRSSSEELKGAALLNLFSGSAEASHLVSFWPSKELRAVDDNSIEFENCENCHGFQKTWTLLSNKLANSNFKIGHVNCESERSICEELEFGDLVAIQNHRADRGPRVVLIVPQKKTNALFHYTKEDYSPSALEDFALRTSSNARVDEISKNSLTELISKPVDLKKGSQDSDGSIHVVFAYDPDTVVQEDFDILEHLVEPVSNIPGAFLHKSTDDIKSLSHSLFIEMYKQIKHDGGEGEMAPNEEYFTMKSITQLPTLYIFKQGSLISHVLNGYSTTEMRNLDLITKWFSQNCAPLISELTPANYGQIFTYNPELYDFTVIQMIDTSNKAEISKSAGFLDNLKLSAFGYESDRIDYLYKMVKEERNAKSKAVQSLKLKDALSTNIVAKMRDEIAHSDNHRIQLAFLDLSLHQTLLGHAGLQSKGRTYKNGDVIIVDKKGGSFFVEKNQQGNILTTETPSNLKTTLSLLSFATIDEKSSIIKERINNSRNAFFKSIGQFHESFSFLWYILLLAILIVLTRLPKLFRKLSIGRKYRNRRDVTGILGKQKSKD</sequence>
<keyword evidence="3" id="KW-1133">Transmembrane helix</keyword>
<dbReference type="InterPro" id="IPR013766">
    <property type="entry name" value="Thioredoxin_domain"/>
</dbReference>
<evidence type="ECO:0000256" key="3">
    <source>
        <dbReference type="SAM" id="Phobius"/>
    </source>
</evidence>
<dbReference type="CDD" id="cd02961">
    <property type="entry name" value="PDI_a_family"/>
    <property type="match status" value="1"/>
</dbReference>
<dbReference type="PROSITE" id="PS51352">
    <property type="entry name" value="THIOREDOXIN_2"/>
    <property type="match status" value="1"/>
</dbReference>
<accession>A0A1G4JUF6</accession>
<comment type="similarity">
    <text evidence="1">Belongs to the protein disulfide isomerase family.</text>
</comment>
<protein>
    <submittedName>
        <fullName evidence="6">LAME_0F08042g1_1</fullName>
    </submittedName>
</protein>
<evidence type="ECO:0000256" key="4">
    <source>
        <dbReference type="SAM" id="SignalP"/>
    </source>
</evidence>
<organism evidence="6 7">
    <name type="scientific">Lachancea meyersii CBS 8951</name>
    <dbReference type="NCBI Taxonomy" id="1266667"/>
    <lineage>
        <taxon>Eukaryota</taxon>
        <taxon>Fungi</taxon>
        <taxon>Dikarya</taxon>
        <taxon>Ascomycota</taxon>
        <taxon>Saccharomycotina</taxon>
        <taxon>Saccharomycetes</taxon>
        <taxon>Saccharomycetales</taxon>
        <taxon>Saccharomycetaceae</taxon>
        <taxon>Lachancea</taxon>
    </lineage>
</organism>
<keyword evidence="3" id="KW-0812">Transmembrane</keyword>
<gene>
    <name evidence="6" type="ORF">LAME_0F08042G</name>
</gene>
<feature type="chain" id="PRO_5009236210" evidence="4">
    <location>
        <begin position="20"/>
        <end position="701"/>
    </location>
</feature>
<keyword evidence="2 4" id="KW-0732">Signal</keyword>
<dbReference type="AlphaFoldDB" id="A0A1G4JUF6"/>
<evidence type="ECO:0000256" key="2">
    <source>
        <dbReference type="ARBA" id="ARBA00022729"/>
    </source>
</evidence>
<dbReference type="GO" id="GO:0006457">
    <property type="term" value="P:protein folding"/>
    <property type="evidence" value="ECO:0007669"/>
    <property type="project" value="TreeGrafter"/>
</dbReference>
<proteinExistence type="inferred from homology"/>
<dbReference type="GO" id="GO:0003756">
    <property type="term" value="F:protein disulfide isomerase activity"/>
    <property type="evidence" value="ECO:0007669"/>
    <property type="project" value="TreeGrafter"/>
</dbReference>
<dbReference type="InterPro" id="IPR036249">
    <property type="entry name" value="Thioredoxin-like_sf"/>
</dbReference>
<dbReference type="SUPFAM" id="SSF52833">
    <property type="entry name" value="Thioredoxin-like"/>
    <property type="match status" value="1"/>
</dbReference>
<feature type="domain" description="Thioredoxin" evidence="5">
    <location>
        <begin position="18"/>
        <end position="144"/>
    </location>
</feature>
<dbReference type="PANTHER" id="PTHR45672:SF3">
    <property type="entry name" value="THIOREDOXIN DOMAIN-CONTAINING PROTEIN 5"/>
    <property type="match status" value="1"/>
</dbReference>
<dbReference type="InterPro" id="IPR051063">
    <property type="entry name" value="PDI"/>
</dbReference>
<dbReference type="Proteomes" id="UP000191144">
    <property type="component" value="Chromosome F"/>
</dbReference>
<dbReference type="Pfam" id="PF00085">
    <property type="entry name" value="Thioredoxin"/>
    <property type="match status" value="1"/>
</dbReference>
<feature type="transmembrane region" description="Helical" evidence="3">
    <location>
        <begin position="655"/>
        <end position="675"/>
    </location>
</feature>
<evidence type="ECO:0000313" key="6">
    <source>
        <dbReference type="EMBL" id="SCU94584.1"/>
    </source>
</evidence>
<reference evidence="7" key="1">
    <citation type="submission" date="2016-03" db="EMBL/GenBank/DDBJ databases">
        <authorList>
            <person name="Devillers Hugo."/>
        </authorList>
    </citation>
    <scope>NUCLEOTIDE SEQUENCE [LARGE SCALE GENOMIC DNA]</scope>
</reference>
<dbReference type="Gene3D" id="3.40.30.10">
    <property type="entry name" value="Glutaredoxin"/>
    <property type="match status" value="2"/>
</dbReference>
<dbReference type="GO" id="GO:0005783">
    <property type="term" value="C:endoplasmic reticulum"/>
    <property type="evidence" value="ECO:0007669"/>
    <property type="project" value="TreeGrafter"/>
</dbReference>
<evidence type="ECO:0000256" key="1">
    <source>
        <dbReference type="ARBA" id="ARBA00006347"/>
    </source>
</evidence>
<evidence type="ECO:0000259" key="5">
    <source>
        <dbReference type="PROSITE" id="PS51352"/>
    </source>
</evidence>
<feature type="signal peptide" evidence="4">
    <location>
        <begin position="1"/>
        <end position="19"/>
    </location>
</feature>
<dbReference type="EMBL" id="LT598477">
    <property type="protein sequence ID" value="SCU94584.1"/>
    <property type="molecule type" value="Genomic_DNA"/>
</dbReference>
<name>A0A1G4JUF6_9SACH</name>
<keyword evidence="7" id="KW-1185">Reference proteome</keyword>
<keyword evidence="3" id="KW-0472">Membrane</keyword>
<dbReference type="OrthoDB" id="72053at2759"/>